<dbReference type="EC" id="3.2.2.21" evidence="2"/>
<dbReference type="InterPro" id="IPR003265">
    <property type="entry name" value="HhH-GPD_domain"/>
</dbReference>
<evidence type="ECO:0000256" key="4">
    <source>
        <dbReference type="ARBA" id="ARBA00023204"/>
    </source>
</evidence>
<evidence type="ECO:0000259" key="6">
    <source>
        <dbReference type="SMART" id="SM00478"/>
    </source>
</evidence>
<dbReference type="Pfam" id="PF00730">
    <property type="entry name" value="HhH-GPD"/>
    <property type="match status" value="1"/>
</dbReference>
<name>A0ABQ1IZU7_9PROT</name>
<dbReference type="CDD" id="cd00056">
    <property type="entry name" value="ENDO3c"/>
    <property type="match status" value="1"/>
</dbReference>
<accession>A0ABQ1IZU7</accession>
<comment type="catalytic activity">
    <reaction evidence="1">
        <text>Hydrolysis of alkylated DNA, releasing 3-methyladenine, 3-methylguanine, 7-methylguanine and 7-methyladenine.</text>
        <dbReference type="EC" id="3.2.2.21"/>
    </reaction>
</comment>
<dbReference type="InterPro" id="IPR051912">
    <property type="entry name" value="Alkylbase_DNA_Glycosylase/TA"/>
</dbReference>
<protein>
    <recommendedName>
        <fullName evidence="2">DNA-3-methyladenine glycosylase II</fullName>
        <ecNumber evidence="2">3.2.2.21</ecNumber>
    </recommendedName>
</protein>
<evidence type="ECO:0000313" key="8">
    <source>
        <dbReference type="Proteomes" id="UP000603352"/>
    </source>
</evidence>
<gene>
    <name evidence="7" type="ORF">GCM10011505_40290</name>
</gene>
<dbReference type="InterPro" id="IPR011257">
    <property type="entry name" value="DNA_glycosylase"/>
</dbReference>
<reference evidence="8" key="1">
    <citation type="journal article" date="2019" name="Int. J. Syst. Evol. Microbiol.">
        <title>The Global Catalogue of Microorganisms (GCM) 10K type strain sequencing project: providing services to taxonomists for standard genome sequencing and annotation.</title>
        <authorList>
            <consortium name="The Broad Institute Genomics Platform"/>
            <consortium name="The Broad Institute Genome Sequencing Center for Infectious Disease"/>
            <person name="Wu L."/>
            <person name="Ma J."/>
        </authorList>
    </citation>
    <scope>NUCLEOTIDE SEQUENCE [LARGE SCALE GENOMIC DNA]</scope>
    <source>
        <strain evidence="8">CGMCC 1.10188</strain>
    </source>
</reference>
<dbReference type="InterPro" id="IPR023170">
    <property type="entry name" value="HhH_base_excis_C"/>
</dbReference>
<feature type="compositionally biased region" description="Low complexity" evidence="5">
    <location>
        <begin position="319"/>
        <end position="333"/>
    </location>
</feature>
<keyword evidence="4" id="KW-0234">DNA repair</keyword>
<dbReference type="PANTHER" id="PTHR43003:SF5">
    <property type="entry name" value="DNA-3-METHYLADENINE GLYCOSYLASE"/>
    <property type="match status" value="1"/>
</dbReference>
<feature type="region of interest" description="Disordered" evidence="5">
    <location>
        <begin position="319"/>
        <end position="342"/>
    </location>
</feature>
<dbReference type="SMART" id="SM00478">
    <property type="entry name" value="ENDO3c"/>
    <property type="match status" value="1"/>
</dbReference>
<evidence type="ECO:0000313" key="7">
    <source>
        <dbReference type="EMBL" id="GGB55255.1"/>
    </source>
</evidence>
<evidence type="ECO:0000256" key="1">
    <source>
        <dbReference type="ARBA" id="ARBA00000086"/>
    </source>
</evidence>
<dbReference type="Gene3D" id="1.10.340.30">
    <property type="entry name" value="Hypothetical protein, domain 2"/>
    <property type="match status" value="1"/>
</dbReference>
<evidence type="ECO:0000256" key="2">
    <source>
        <dbReference type="ARBA" id="ARBA00012000"/>
    </source>
</evidence>
<feature type="domain" description="HhH-GPD" evidence="6">
    <location>
        <begin position="146"/>
        <end position="313"/>
    </location>
</feature>
<sequence>MTGMGGDDSGQVAAADAGRPPVVAPGLIAAPAGIDLVAAFAGLAAHGDDGLVRLDGDRLYTIERLDRTAVAVETTLTPDDHGHLAVVVEAGAVALLERATQAIAARLHLPGAAFMALMAEDPVIRRAHQTAGTRPTLLYPEPLVVLLRTISAQLVNLAWAATTRRRLADGFGITRPVGQGWVIDIDPARIAALDPDEIKALQFTGAKARAIVAVAQAILAGDLDAAALSRLDTPAIRARLTAIAGIGDWTADWVLARGLGRPVVATGDLGVRKAVARAYFGQEIIPATDVARATSHWGAAALDAQTLLLATLSSAGAEGATPRMAARPRPGVVRRPKAETRS</sequence>
<dbReference type="PANTHER" id="PTHR43003">
    <property type="entry name" value="DNA-3-METHYLADENINE GLYCOSYLASE"/>
    <property type="match status" value="1"/>
</dbReference>
<dbReference type="EMBL" id="BMDZ01000061">
    <property type="protein sequence ID" value="GGB55255.1"/>
    <property type="molecule type" value="Genomic_DNA"/>
</dbReference>
<comment type="caution">
    <text evidence="7">The sequence shown here is derived from an EMBL/GenBank/DDBJ whole genome shotgun (WGS) entry which is preliminary data.</text>
</comment>
<dbReference type="SUPFAM" id="SSF48150">
    <property type="entry name" value="DNA-glycosylase"/>
    <property type="match status" value="1"/>
</dbReference>
<keyword evidence="8" id="KW-1185">Reference proteome</keyword>
<dbReference type="Gene3D" id="1.10.1670.10">
    <property type="entry name" value="Helix-hairpin-Helix base-excision DNA repair enzymes (C-terminal)"/>
    <property type="match status" value="1"/>
</dbReference>
<evidence type="ECO:0000256" key="5">
    <source>
        <dbReference type="SAM" id="MobiDB-lite"/>
    </source>
</evidence>
<evidence type="ECO:0000256" key="3">
    <source>
        <dbReference type="ARBA" id="ARBA00022763"/>
    </source>
</evidence>
<organism evidence="7 8">
    <name type="scientific">Tistrella bauzanensis</name>
    <dbReference type="NCBI Taxonomy" id="657419"/>
    <lineage>
        <taxon>Bacteria</taxon>
        <taxon>Pseudomonadati</taxon>
        <taxon>Pseudomonadota</taxon>
        <taxon>Alphaproteobacteria</taxon>
        <taxon>Geminicoccales</taxon>
        <taxon>Geminicoccaceae</taxon>
        <taxon>Tistrella</taxon>
    </lineage>
</organism>
<dbReference type="Proteomes" id="UP000603352">
    <property type="component" value="Unassembled WGS sequence"/>
</dbReference>
<keyword evidence="3" id="KW-0227">DNA damage</keyword>
<proteinExistence type="predicted"/>